<gene>
    <name evidence="2" type="ordered locus">Cagg_1541</name>
</gene>
<sequence>MPTVTSTIPTITDLPPPPPDRQGWPWTIATPPAPALLDDGRPWPRITIVTPSYRQAQYLEEAIRSVLLQGYPNLEYIVMDGGSRDGSVAIIQRYAPWLSYWQSQRDGGQSAALADGFARATGEILAWINSDDRLQPGALQRVGRFFAKRPWLAFASGDVNFIDTDGRVTARIFALPPNGKLTAQLGVHRWPQQGCFWRRSVYERVGGVDRSLRFCMDRDLFIRLSTAGPSRRIPGPPLGDFRLHEEAKTATLQAVWQREHALLQRRYGRTLVPHDYAGLRILWWLWQKHASLRQRLYRHFGFEC</sequence>
<keyword evidence="3" id="KW-1185">Reference proteome</keyword>
<dbReference type="STRING" id="326427.Cagg_1541"/>
<dbReference type="GO" id="GO:0016740">
    <property type="term" value="F:transferase activity"/>
    <property type="evidence" value="ECO:0007669"/>
    <property type="project" value="UniProtKB-KW"/>
</dbReference>
<feature type="domain" description="Glycosyltransferase 2-like" evidence="1">
    <location>
        <begin position="47"/>
        <end position="176"/>
    </location>
</feature>
<dbReference type="KEGG" id="cag:Cagg_1541"/>
<dbReference type="OrthoDB" id="396512at2"/>
<organism evidence="2 3">
    <name type="scientific">Chloroflexus aggregans (strain MD-66 / DSM 9485)</name>
    <dbReference type="NCBI Taxonomy" id="326427"/>
    <lineage>
        <taxon>Bacteria</taxon>
        <taxon>Bacillati</taxon>
        <taxon>Chloroflexota</taxon>
        <taxon>Chloroflexia</taxon>
        <taxon>Chloroflexales</taxon>
        <taxon>Chloroflexineae</taxon>
        <taxon>Chloroflexaceae</taxon>
        <taxon>Chloroflexus</taxon>
    </lineage>
</organism>
<dbReference type="CAZy" id="GT2">
    <property type="family name" value="Glycosyltransferase Family 2"/>
</dbReference>
<proteinExistence type="predicted"/>
<dbReference type="HOGENOM" id="CLU_025996_21_0_0"/>
<evidence type="ECO:0000313" key="2">
    <source>
        <dbReference type="EMBL" id="ACL24443.1"/>
    </source>
</evidence>
<evidence type="ECO:0000259" key="1">
    <source>
        <dbReference type="Pfam" id="PF00535"/>
    </source>
</evidence>
<dbReference type="EMBL" id="CP001337">
    <property type="protein sequence ID" value="ACL24443.1"/>
    <property type="molecule type" value="Genomic_DNA"/>
</dbReference>
<dbReference type="InterPro" id="IPR050834">
    <property type="entry name" value="Glycosyltransf_2"/>
</dbReference>
<protein>
    <submittedName>
        <fullName evidence="2">Glycosyl transferase family 2</fullName>
    </submittedName>
</protein>
<name>B8G9F3_CHLAD</name>
<evidence type="ECO:0000313" key="3">
    <source>
        <dbReference type="Proteomes" id="UP000002508"/>
    </source>
</evidence>
<dbReference type="eggNOG" id="COG1215">
    <property type="taxonomic scope" value="Bacteria"/>
</dbReference>
<dbReference type="Gene3D" id="3.90.550.10">
    <property type="entry name" value="Spore Coat Polysaccharide Biosynthesis Protein SpsA, Chain A"/>
    <property type="match status" value="1"/>
</dbReference>
<dbReference type="Pfam" id="PF00535">
    <property type="entry name" value="Glycos_transf_2"/>
    <property type="match status" value="1"/>
</dbReference>
<dbReference type="AlphaFoldDB" id="B8G9F3"/>
<dbReference type="PANTHER" id="PTHR43685">
    <property type="entry name" value="GLYCOSYLTRANSFERASE"/>
    <property type="match status" value="1"/>
</dbReference>
<dbReference type="RefSeq" id="WP_015940302.1">
    <property type="nucleotide sequence ID" value="NC_011831.1"/>
</dbReference>
<dbReference type="SUPFAM" id="SSF53448">
    <property type="entry name" value="Nucleotide-diphospho-sugar transferases"/>
    <property type="match status" value="1"/>
</dbReference>
<dbReference type="Proteomes" id="UP000002508">
    <property type="component" value="Chromosome"/>
</dbReference>
<dbReference type="InterPro" id="IPR029044">
    <property type="entry name" value="Nucleotide-diphossugar_trans"/>
</dbReference>
<accession>B8G9F3</accession>
<dbReference type="PANTHER" id="PTHR43685:SF2">
    <property type="entry name" value="GLYCOSYLTRANSFERASE 2-LIKE DOMAIN-CONTAINING PROTEIN"/>
    <property type="match status" value="1"/>
</dbReference>
<keyword evidence="2" id="KW-0808">Transferase</keyword>
<reference evidence="2" key="1">
    <citation type="submission" date="2008-12" db="EMBL/GenBank/DDBJ databases">
        <title>Complete sequence of Chloroflexus aggregans DSM 9485.</title>
        <authorList>
            <consortium name="US DOE Joint Genome Institute"/>
            <person name="Lucas S."/>
            <person name="Copeland A."/>
            <person name="Lapidus A."/>
            <person name="Glavina del Rio T."/>
            <person name="Dalin E."/>
            <person name="Tice H."/>
            <person name="Pitluck S."/>
            <person name="Foster B."/>
            <person name="Larimer F."/>
            <person name="Land M."/>
            <person name="Hauser L."/>
            <person name="Kyrpides N."/>
            <person name="Mikhailova N."/>
            <person name="Bryant D."/>
            <person name="Richardson P."/>
        </authorList>
    </citation>
    <scope>NUCLEOTIDE SEQUENCE</scope>
    <source>
        <strain evidence="2">DSM 9485</strain>
    </source>
</reference>
<dbReference type="CDD" id="cd06433">
    <property type="entry name" value="GT_2_WfgS_like"/>
    <property type="match status" value="1"/>
</dbReference>
<dbReference type="InterPro" id="IPR001173">
    <property type="entry name" value="Glyco_trans_2-like"/>
</dbReference>